<dbReference type="EMBL" id="CM037628">
    <property type="protein sequence ID" value="KAH7996375.1"/>
    <property type="molecule type" value="Genomic_DNA"/>
</dbReference>
<evidence type="ECO:0000313" key="2">
    <source>
        <dbReference type="Proteomes" id="UP000827872"/>
    </source>
</evidence>
<sequence>MLKSWSTVHSFSSVPQITKQGGPIEVTNEDTRMTVGISFTSPALLMPDVLLVARPIYISEDPTQPDDTKYHPDRQVKYELSRLFPLCLVKLSILDAEKQQLRVKLANGRIFYLQLCPESYRKEHVFDSWIRTIQLLWPPSDKISEIKEEVAIKSSQIRRSPPKKPGKSRDGTSVPAHTEGESITEVFPASPIEKKVTETLSPKSPTKRATAGNEQTTTTNLRGGKRKKKPSKAKSPESPGKAPDPTLPPKAEQGAELVSPVPPQTREMTEVLEEKLGERKPSGRNPTGEKGRQQRSYPTSRRSMKESHSRRSRSEQRGAVWQPSKFVSLMRSCVWGNSRQNKQGVRSRSKEKK</sequence>
<proteinExistence type="predicted"/>
<gene>
    <name evidence="1" type="ORF">K3G42_005212</name>
</gene>
<dbReference type="Proteomes" id="UP000827872">
    <property type="component" value="Linkage Group LG15"/>
</dbReference>
<accession>A0ACB8EUC3</accession>
<name>A0ACB8EUC3_9SAUR</name>
<comment type="caution">
    <text evidence="1">The sequence shown here is derived from an EMBL/GenBank/DDBJ whole genome shotgun (WGS) entry which is preliminary data.</text>
</comment>
<keyword evidence="2" id="KW-1185">Reference proteome</keyword>
<reference evidence="1" key="1">
    <citation type="submission" date="2021-08" db="EMBL/GenBank/DDBJ databases">
        <title>The first chromosome-level gecko genome reveals the dynamic sex chromosomes of Neotropical dwarf geckos (Sphaerodactylidae: Sphaerodactylus).</title>
        <authorList>
            <person name="Pinto B.J."/>
            <person name="Keating S.E."/>
            <person name="Gamble T."/>
        </authorList>
    </citation>
    <scope>NUCLEOTIDE SEQUENCE</scope>
    <source>
        <strain evidence="1">TG3544</strain>
    </source>
</reference>
<evidence type="ECO:0000313" key="1">
    <source>
        <dbReference type="EMBL" id="KAH7996375.1"/>
    </source>
</evidence>
<protein>
    <submittedName>
        <fullName evidence="1">Uncharacterized protein</fullName>
    </submittedName>
</protein>
<organism evidence="1 2">
    <name type="scientific">Sphaerodactylus townsendi</name>
    <dbReference type="NCBI Taxonomy" id="933632"/>
    <lineage>
        <taxon>Eukaryota</taxon>
        <taxon>Metazoa</taxon>
        <taxon>Chordata</taxon>
        <taxon>Craniata</taxon>
        <taxon>Vertebrata</taxon>
        <taxon>Euteleostomi</taxon>
        <taxon>Lepidosauria</taxon>
        <taxon>Squamata</taxon>
        <taxon>Bifurcata</taxon>
        <taxon>Gekkota</taxon>
        <taxon>Sphaerodactylidae</taxon>
        <taxon>Sphaerodactylus</taxon>
    </lineage>
</organism>